<evidence type="ECO:0000256" key="2">
    <source>
        <dbReference type="ARBA" id="ARBA00022908"/>
    </source>
</evidence>
<keyword evidence="8" id="KW-1185">Reference proteome</keyword>
<keyword evidence="3" id="KW-0238">DNA-binding</keyword>
<organism evidence="7 8">
    <name type="scientific">Thalassovita taeanensis</name>
    <dbReference type="NCBI Taxonomy" id="657014"/>
    <lineage>
        <taxon>Bacteria</taxon>
        <taxon>Pseudomonadati</taxon>
        <taxon>Pseudomonadota</taxon>
        <taxon>Alphaproteobacteria</taxon>
        <taxon>Rhodobacterales</taxon>
        <taxon>Roseobacteraceae</taxon>
        <taxon>Thalassovita</taxon>
    </lineage>
</organism>
<feature type="compositionally biased region" description="Polar residues" evidence="5">
    <location>
        <begin position="1"/>
        <end position="11"/>
    </location>
</feature>
<evidence type="ECO:0000256" key="5">
    <source>
        <dbReference type="SAM" id="MobiDB-lite"/>
    </source>
</evidence>
<dbReference type="InterPro" id="IPR011010">
    <property type="entry name" value="DNA_brk_join_enz"/>
</dbReference>
<feature type="domain" description="Tyr recombinase" evidence="6">
    <location>
        <begin position="251"/>
        <end position="425"/>
    </location>
</feature>
<keyword evidence="4" id="KW-0233">DNA recombination</keyword>
<dbReference type="EMBL" id="FOEP01000010">
    <property type="protein sequence ID" value="SEQ66625.1"/>
    <property type="molecule type" value="Genomic_DNA"/>
</dbReference>
<reference evidence="7 8" key="1">
    <citation type="submission" date="2016-10" db="EMBL/GenBank/DDBJ databases">
        <authorList>
            <person name="de Groot N.N."/>
        </authorList>
    </citation>
    <scope>NUCLEOTIDE SEQUENCE [LARGE SCALE GENOMIC DNA]</scope>
    <source>
        <strain evidence="7 8">DSM 22007</strain>
    </source>
</reference>
<proteinExistence type="inferred from homology"/>
<sequence>MSHNTQHSSASLLAEISRKQSAGSPFTLPSTISTGTAPRSVKTSKSEKSPKRSIAQSKMAIPKPAGNSPERADRSQEPFISQRSDNDGSPRYCVQIRRKQDQGYVSASKTFTTLEAAMKWRDDTLAKIQLGLLVPKQKDEETKQVLVCDLLQRRRESGRRLGRSANQNLDLLIKHDRCQVPASTIDLNWFISMADDLIDTGMLPQTAASYMAMLAASLKWAADREADVPYDVIIRAMKVLWDDEILARSEERERRPSLTELDQIFNAVLANKRQKIPVVTISVFAIYSCRRLSEICRLRWSDLNVSESTILVRQMKHPRKKKRHNVRVNLPPEALKIILSMPRTSEFIFPYNPRSLGTAFRRHRQLVEIEDLRFHDLRHEGISLLFEKGEGDHFVMKTSGHQSRQCLDRYVNVEKTGDKFENWHWLDWVITYWNTN</sequence>
<dbReference type="SUPFAM" id="SSF56349">
    <property type="entry name" value="DNA breaking-rejoining enzymes"/>
    <property type="match status" value="1"/>
</dbReference>
<feature type="region of interest" description="Disordered" evidence="5">
    <location>
        <begin position="1"/>
        <end position="91"/>
    </location>
</feature>
<keyword evidence="2" id="KW-0229">DNA integration</keyword>
<evidence type="ECO:0000256" key="1">
    <source>
        <dbReference type="ARBA" id="ARBA00008857"/>
    </source>
</evidence>
<comment type="similarity">
    <text evidence="1">Belongs to the 'phage' integrase family.</text>
</comment>
<evidence type="ECO:0000256" key="4">
    <source>
        <dbReference type="ARBA" id="ARBA00023172"/>
    </source>
</evidence>
<accession>A0A1H9HWL8</accession>
<dbReference type="PANTHER" id="PTHR30349:SF41">
    <property type="entry name" value="INTEGRASE_RECOMBINASE PROTEIN MJ0367-RELATED"/>
    <property type="match status" value="1"/>
</dbReference>
<protein>
    <submittedName>
        <fullName evidence="7">Integrase</fullName>
    </submittedName>
</protein>
<dbReference type="CDD" id="cd00796">
    <property type="entry name" value="INT_Rci_Hp1_C"/>
    <property type="match status" value="1"/>
</dbReference>
<dbReference type="RefSeq" id="WP_245776412.1">
    <property type="nucleotide sequence ID" value="NZ_FOEP01000010.1"/>
</dbReference>
<evidence type="ECO:0000313" key="8">
    <source>
        <dbReference type="Proteomes" id="UP000198634"/>
    </source>
</evidence>
<dbReference type="Proteomes" id="UP000198634">
    <property type="component" value="Unassembled WGS sequence"/>
</dbReference>
<evidence type="ECO:0000256" key="3">
    <source>
        <dbReference type="ARBA" id="ARBA00023125"/>
    </source>
</evidence>
<name>A0A1H9HWL8_9RHOB</name>
<dbReference type="Pfam" id="PF00589">
    <property type="entry name" value="Phage_integrase"/>
    <property type="match status" value="1"/>
</dbReference>
<evidence type="ECO:0000259" key="6">
    <source>
        <dbReference type="PROSITE" id="PS51898"/>
    </source>
</evidence>
<dbReference type="STRING" id="657014.SAMN04488092_110118"/>
<dbReference type="InterPro" id="IPR050090">
    <property type="entry name" value="Tyrosine_recombinase_XerCD"/>
</dbReference>
<dbReference type="AlphaFoldDB" id="A0A1H9HWL8"/>
<feature type="compositionally biased region" description="Polar residues" evidence="5">
    <location>
        <begin position="19"/>
        <end position="43"/>
    </location>
</feature>
<gene>
    <name evidence="7" type="ORF">SAMN04488092_110118</name>
</gene>
<dbReference type="GO" id="GO:0003677">
    <property type="term" value="F:DNA binding"/>
    <property type="evidence" value="ECO:0007669"/>
    <property type="project" value="UniProtKB-KW"/>
</dbReference>
<dbReference type="GO" id="GO:0006310">
    <property type="term" value="P:DNA recombination"/>
    <property type="evidence" value="ECO:0007669"/>
    <property type="project" value="UniProtKB-KW"/>
</dbReference>
<dbReference type="PANTHER" id="PTHR30349">
    <property type="entry name" value="PHAGE INTEGRASE-RELATED"/>
    <property type="match status" value="1"/>
</dbReference>
<dbReference type="PROSITE" id="PS51898">
    <property type="entry name" value="TYR_RECOMBINASE"/>
    <property type="match status" value="1"/>
</dbReference>
<dbReference type="GO" id="GO:0015074">
    <property type="term" value="P:DNA integration"/>
    <property type="evidence" value="ECO:0007669"/>
    <property type="project" value="UniProtKB-KW"/>
</dbReference>
<evidence type="ECO:0000313" key="7">
    <source>
        <dbReference type="EMBL" id="SEQ66625.1"/>
    </source>
</evidence>
<dbReference type="InterPro" id="IPR013762">
    <property type="entry name" value="Integrase-like_cat_sf"/>
</dbReference>
<dbReference type="Gene3D" id="1.10.443.10">
    <property type="entry name" value="Intergrase catalytic core"/>
    <property type="match status" value="1"/>
</dbReference>
<dbReference type="InterPro" id="IPR002104">
    <property type="entry name" value="Integrase_catalytic"/>
</dbReference>